<feature type="non-terminal residue" evidence="1">
    <location>
        <position position="1"/>
    </location>
</feature>
<proteinExistence type="predicted"/>
<dbReference type="EMBL" id="BARU01034219">
    <property type="protein sequence ID" value="GAH62297.1"/>
    <property type="molecule type" value="Genomic_DNA"/>
</dbReference>
<sequence length="64" mass="7636">AILGLAMVWLVGWRRGGQLYQRFYGEELSKLEREIKKAVTETVEKTVEETIEERVQKALRERWK</sequence>
<evidence type="ECO:0000313" key="1">
    <source>
        <dbReference type="EMBL" id="GAH62297.1"/>
    </source>
</evidence>
<gene>
    <name evidence="1" type="ORF">S03H2_53745</name>
</gene>
<dbReference type="AlphaFoldDB" id="X1GYP9"/>
<protein>
    <submittedName>
        <fullName evidence="1">Uncharacterized protein</fullName>
    </submittedName>
</protein>
<organism evidence="1">
    <name type="scientific">marine sediment metagenome</name>
    <dbReference type="NCBI Taxonomy" id="412755"/>
    <lineage>
        <taxon>unclassified sequences</taxon>
        <taxon>metagenomes</taxon>
        <taxon>ecological metagenomes</taxon>
    </lineage>
</organism>
<name>X1GYP9_9ZZZZ</name>
<reference evidence="1" key="1">
    <citation type="journal article" date="2014" name="Front. Microbiol.">
        <title>High frequency of phylogenetically diverse reductive dehalogenase-homologous genes in deep subseafloor sedimentary metagenomes.</title>
        <authorList>
            <person name="Kawai M."/>
            <person name="Futagami T."/>
            <person name="Toyoda A."/>
            <person name="Takaki Y."/>
            <person name="Nishi S."/>
            <person name="Hori S."/>
            <person name="Arai W."/>
            <person name="Tsubouchi T."/>
            <person name="Morono Y."/>
            <person name="Uchiyama I."/>
            <person name="Ito T."/>
            <person name="Fujiyama A."/>
            <person name="Inagaki F."/>
            <person name="Takami H."/>
        </authorList>
    </citation>
    <scope>NUCLEOTIDE SEQUENCE</scope>
    <source>
        <strain evidence="1">Expedition CK06-06</strain>
    </source>
</reference>
<comment type="caution">
    <text evidence="1">The sequence shown here is derived from an EMBL/GenBank/DDBJ whole genome shotgun (WGS) entry which is preliminary data.</text>
</comment>
<accession>X1GYP9</accession>